<dbReference type="InterPro" id="IPR039910">
    <property type="entry name" value="D15-like"/>
</dbReference>
<evidence type="ECO:0000256" key="4">
    <source>
        <dbReference type="ARBA" id="ARBA00022729"/>
    </source>
</evidence>
<feature type="domain" description="POTRA" evidence="10">
    <location>
        <begin position="209"/>
        <end position="297"/>
    </location>
</feature>
<dbReference type="PIRSF" id="PIRSF006076">
    <property type="entry name" value="OM_assembly_OMP85"/>
    <property type="match status" value="1"/>
</dbReference>
<evidence type="ECO:0000256" key="1">
    <source>
        <dbReference type="ARBA" id="ARBA00004370"/>
    </source>
</evidence>
<keyword evidence="3 8" id="KW-0812">Transmembrane</keyword>
<keyword evidence="12" id="KW-1185">Reference proteome</keyword>
<dbReference type="Gene3D" id="3.10.20.310">
    <property type="entry name" value="membrane protein fhac"/>
    <property type="match status" value="5"/>
</dbReference>
<comment type="subcellular location">
    <subcellularLocation>
        <location evidence="8">Cell outer membrane</location>
    </subcellularLocation>
    <subcellularLocation>
        <location evidence="1">Membrane</location>
    </subcellularLocation>
</comment>
<evidence type="ECO:0000313" key="11">
    <source>
        <dbReference type="EMBL" id="MFC4295040.1"/>
    </source>
</evidence>
<evidence type="ECO:0000256" key="6">
    <source>
        <dbReference type="ARBA" id="ARBA00023136"/>
    </source>
</evidence>
<keyword evidence="2 8" id="KW-1134">Transmembrane beta strand</keyword>
<evidence type="ECO:0000256" key="3">
    <source>
        <dbReference type="ARBA" id="ARBA00022692"/>
    </source>
</evidence>
<feature type="signal peptide" evidence="8">
    <location>
        <begin position="1"/>
        <end position="41"/>
    </location>
</feature>
<evidence type="ECO:0000256" key="7">
    <source>
        <dbReference type="ARBA" id="ARBA00023237"/>
    </source>
</evidence>
<dbReference type="PANTHER" id="PTHR12815:SF23">
    <property type="entry name" value="OUTER MEMBRANE PROTEIN ASSEMBLY FACTOR BAMA"/>
    <property type="match status" value="1"/>
</dbReference>
<dbReference type="HAMAP" id="MF_01430">
    <property type="entry name" value="OM_assembly_BamA"/>
    <property type="match status" value="1"/>
</dbReference>
<comment type="subunit">
    <text evidence="8">Part of the Bam complex.</text>
</comment>
<keyword evidence="5 8" id="KW-0677">Repeat</keyword>
<feature type="domain" description="POTRA" evidence="10">
    <location>
        <begin position="382"/>
        <end position="456"/>
    </location>
</feature>
<feature type="domain" description="POTRA" evidence="10">
    <location>
        <begin position="61"/>
        <end position="128"/>
    </location>
</feature>
<evidence type="ECO:0000256" key="9">
    <source>
        <dbReference type="NCBIfam" id="TIGR03303"/>
    </source>
</evidence>
<proteinExistence type="inferred from homology"/>
<accession>A0ABV8RQA4</accession>
<name>A0ABV8RQA4_9SPHN</name>
<keyword evidence="4 8" id="KW-0732">Signal</keyword>
<feature type="chain" id="PRO_5044923564" description="Outer membrane protein assembly factor BamA" evidence="8">
    <location>
        <begin position="42"/>
        <end position="901"/>
    </location>
</feature>
<reference evidence="12" key="1">
    <citation type="journal article" date="2019" name="Int. J. Syst. Evol. Microbiol.">
        <title>The Global Catalogue of Microorganisms (GCM) 10K type strain sequencing project: providing services to taxonomists for standard genome sequencing and annotation.</title>
        <authorList>
            <consortium name="The Broad Institute Genomics Platform"/>
            <consortium name="The Broad Institute Genome Sequencing Center for Infectious Disease"/>
            <person name="Wu L."/>
            <person name="Ma J."/>
        </authorList>
    </citation>
    <scope>NUCLEOTIDE SEQUENCE [LARGE SCALE GENOMIC DNA]</scope>
    <source>
        <strain evidence="12">CGMCC 1.12989</strain>
    </source>
</reference>
<feature type="domain" description="POTRA" evidence="10">
    <location>
        <begin position="129"/>
        <end position="206"/>
    </location>
</feature>
<protein>
    <recommendedName>
        <fullName evidence="8 9">Outer membrane protein assembly factor BamA</fullName>
    </recommendedName>
</protein>
<dbReference type="InterPro" id="IPR034746">
    <property type="entry name" value="POTRA"/>
</dbReference>
<comment type="function">
    <text evidence="8">Part of the outer membrane protein assembly complex, which is involved in assembly and insertion of beta-barrel proteins into the outer membrane.</text>
</comment>
<dbReference type="Gene3D" id="2.40.160.50">
    <property type="entry name" value="membrane protein fhac: a member of the omp85/tpsb transporter family"/>
    <property type="match status" value="1"/>
</dbReference>
<dbReference type="RefSeq" id="WP_379538529.1">
    <property type="nucleotide sequence ID" value="NZ_JBHSDR010000006.1"/>
</dbReference>
<dbReference type="Pfam" id="PF01103">
    <property type="entry name" value="Omp85"/>
    <property type="match status" value="1"/>
</dbReference>
<evidence type="ECO:0000259" key="10">
    <source>
        <dbReference type="PROSITE" id="PS51779"/>
    </source>
</evidence>
<dbReference type="Proteomes" id="UP001595828">
    <property type="component" value="Unassembled WGS sequence"/>
</dbReference>
<evidence type="ECO:0000256" key="2">
    <source>
        <dbReference type="ARBA" id="ARBA00022452"/>
    </source>
</evidence>
<dbReference type="NCBIfam" id="TIGR03303">
    <property type="entry name" value="OM_YaeT"/>
    <property type="match status" value="1"/>
</dbReference>
<gene>
    <name evidence="8 11" type="primary">bamA</name>
    <name evidence="11" type="ORF">ACFO0A_08230</name>
</gene>
<dbReference type="InterPro" id="IPR000184">
    <property type="entry name" value="Bac_surfAg_D15"/>
</dbReference>
<comment type="caution">
    <text evidence="11">The sequence shown here is derived from an EMBL/GenBank/DDBJ whole genome shotgun (WGS) entry which is preliminary data.</text>
</comment>
<keyword evidence="7 8" id="KW-0998">Cell outer membrane</keyword>
<dbReference type="PANTHER" id="PTHR12815">
    <property type="entry name" value="SORTING AND ASSEMBLY MACHINERY SAMM50 PROTEIN FAMILY MEMBER"/>
    <property type="match status" value="1"/>
</dbReference>
<evidence type="ECO:0000256" key="8">
    <source>
        <dbReference type="HAMAP-Rule" id="MF_01430"/>
    </source>
</evidence>
<organism evidence="11 12">
    <name type="scientific">Novosphingobium tardum</name>
    <dbReference type="NCBI Taxonomy" id="1538021"/>
    <lineage>
        <taxon>Bacteria</taxon>
        <taxon>Pseudomonadati</taxon>
        <taxon>Pseudomonadota</taxon>
        <taxon>Alphaproteobacteria</taxon>
        <taxon>Sphingomonadales</taxon>
        <taxon>Sphingomonadaceae</taxon>
        <taxon>Novosphingobium</taxon>
    </lineage>
</organism>
<evidence type="ECO:0000313" key="12">
    <source>
        <dbReference type="Proteomes" id="UP001595828"/>
    </source>
</evidence>
<dbReference type="InterPro" id="IPR023707">
    <property type="entry name" value="OM_assembly_BamA"/>
</dbReference>
<dbReference type="PROSITE" id="PS51779">
    <property type="entry name" value="POTRA"/>
    <property type="match status" value="4"/>
</dbReference>
<dbReference type="Pfam" id="PF07244">
    <property type="entry name" value="POTRA"/>
    <property type="match status" value="5"/>
</dbReference>
<sequence length="901" mass="99309" precursor="true">MTRRNTVLASLATQPAGATARFAAVLLAGTFLAGVPVGAMAQDAAAPAPAASPPASVLATETIQSITVSGAQRLEPDTIRSYVQLRVGQPYTQAAADQALKDLYATELFSEVQVRNNAGAVVIEVKENPVINRIILEGNKRLKDEKITPEIKLAPRQIFTRSKVRADVARIIELYKRQGRFAATVEPKMVSLDQNRVDIVFEINEGPKSKVRQINIIGNEKFSDGELRGEMVTKQARFYRFFSGGTSYDPDRLAFDQQKLRQFYLTQGYADFRVVSAVAELTPDKKDFIITYVVEEGQRYKFGDVKVDSQLREFDGEAIVKNLPMKKGDWYNAKLVEDTVDNLSETVGTFGYAFADVRPQFERNKDDLTMGITYVLNETPRVYVERVDVNGNTLTQDKVIRREFRLAEGDAFNSFQVKRSTNRINSLGYFQEKFEVEQKPGSTPDRIILEANVEEKPTGQLQLSAGFSSLESFILQASIEQKNFRGRGQTVGASVNYSRYSKSAEVSFTEPYVFDKNVSAGFDIYRRDYNSFNYTNNDRNTTYQQSTTGFQGRVGVPLTEYMTAVGRYTFNIDDVTLDKNQFFSDLDGDGISKCEPLLAGRYLCDALGNRTSSILGASVIYDTLDNRARPTRGNSASVSADFAGLGGSVKYVRGRFNAAKYWPVLKGFVFSVSGEGGVIKSLQNRGSAAAGVDDIRLTDRFYLGEPQIRGFDIRGVGPRVIRRPIIADANGNPVTVTDRKQVTDDALGGKYYYLAHAELEIPLGSGARELGLRPSVFMDVGSLWGITKPVLQSSPFPNGIFLPSRDATGAPLFSQVNTDGTTTITTSATSPAGTANTALGNTIPPFVEQFYGDSPKPRLSIGVGVNWNSPFGPFRIDFAKALLKQKGDDTKSFTFNVGTQF</sequence>
<dbReference type="EMBL" id="JBHSDR010000006">
    <property type="protein sequence ID" value="MFC4295040.1"/>
    <property type="molecule type" value="Genomic_DNA"/>
</dbReference>
<comment type="similarity">
    <text evidence="8">Belongs to the BamA family.</text>
</comment>
<dbReference type="InterPro" id="IPR010827">
    <property type="entry name" value="BamA/TamA_POTRA"/>
</dbReference>
<evidence type="ECO:0000256" key="5">
    <source>
        <dbReference type="ARBA" id="ARBA00022737"/>
    </source>
</evidence>
<keyword evidence="6 8" id="KW-0472">Membrane</keyword>